<sequence length="242" mass="27703">MAEKVQYRAFQRNTLLEEIQCILHEYPDNEQIIKELLQNAEDAGARSVKMGLCPSCRSDHLPDPYKKYMSGPAFCFYNDSVFEEDDWQGITMVRKSNKHDDPLKVGKFGIGFKSVFHITDTVMVISGKTILFIDPLYEEIDPKKSAEKAIKALLYQIDADKVVQTHFLTVLTRNINDFELSSLAIHLEGITGSYFQMRYPDAVQCGYGMKVPSEIYTQSQAEEVMEYARRILEHVKAKISNP</sequence>
<dbReference type="GO" id="GO:0030544">
    <property type="term" value="F:Hsp70 protein binding"/>
    <property type="evidence" value="ECO:0007669"/>
    <property type="project" value="TreeGrafter"/>
</dbReference>
<evidence type="ECO:0000313" key="2">
    <source>
        <dbReference type="Proteomes" id="UP000694844"/>
    </source>
</evidence>
<protein>
    <submittedName>
        <fullName evidence="3">Sacsin-like</fullName>
    </submittedName>
</protein>
<evidence type="ECO:0000259" key="1">
    <source>
        <dbReference type="Pfam" id="PF25794"/>
    </source>
</evidence>
<keyword evidence="2" id="KW-1185">Reference proteome</keyword>
<dbReference type="Gene3D" id="1.20.120.330">
    <property type="entry name" value="Nucleotidyltransferases domain 2"/>
    <property type="match status" value="1"/>
</dbReference>
<dbReference type="NCBIfam" id="NF047352">
    <property type="entry name" value="P_loop_sacsin"/>
    <property type="match status" value="1"/>
</dbReference>
<dbReference type="InterPro" id="IPR058210">
    <property type="entry name" value="SACS/Nov_dom"/>
</dbReference>
<organism evidence="2 3">
    <name type="scientific">Crassostrea virginica</name>
    <name type="common">Eastern oyster</name>
    <dbReference type="NCBI Taxonomy" id="6565"/>
    <lineage>
        <taxon>Eukaryota</taxon>
        <taxon>Metazoa</taxon>
        <taxon>Spiralia</taxon>
        <taxon>Lophotrochozoa</taxon>
        <taxon>Mollusca</taxon>
        <taxon>Bivalvia</taxon>
        <taxon>Autobranchia</taxon>
        <taxon>Pteriomorphia</taxon>
        <taxon>Ostreida</taxon>
        <taxon>Ostreoidea</taxon>
        <taxon>Ostreidae</taxon>
        <taxon>Crassostrea</taxon>
    </lineage>
</organism>
<dbReference type="OrthoDB" id="1262810at2759"/>
<dbReference type="SUPFAM" id="SSF55874">
    <property type="entry name" value="ATPase domain of HSP90 chaperone/DNA topoisomerase II/histidine kinase"/>
    <property type="match status" value="1"/>
</dbReference>
<dbReference type="InterPro" id="IPR036890">
    <property type="entry name" value="HATPase_C_sf"/>
</dbReference>
<dbReference type="GeneID" id="111124025"/>
<name>A0A8B8D367_CRAVI</name>
<dbReference type="PANTHER" id="PTHR15600:SF42">
    <property type="entry name" value="SACSIN"/>
    <property type="match status" value="1"/>
</dbReference>
<proteinExistence type="predicted"/>
<evidence type="ECO:0000313" key="3">
    <source>
        <dbReference type="RefSeq" id="XP_022322582.1"/>
    </source>
</evidence>
<dbReference type="Pfam" id="PF25794">
    <property type="entry name" value="SACS"/>
    <property type="match status" value="1"/>
</dbReference>
<reference evidence="3" key="1">
    <citation type="submission" date="2025-08" db="UniProtKB">
        <authorList>
            <consortium name="RefSeq"/>
        </authorList>
    </citation>
    <scope>IDENTIFICATION</scope>
    <source>
        <tissue evidence="3">Whole sample</tissue>
    </source>
</reference>
<dbReference type="PANTHER" id="PTHR15600">
    <property type="entry name" value="SACSIN"/>
    <property type="match status" value="1"/>
</dbReference>
<feature type="domain" description="Sacsin/Nov" evidence="1">
    <location>
        <begin position="14"/>
        <end position="180"/>
    </location>
</feature>
<dbReference type="InterPro" id="IPR052972">
    <property type="entry name" value="Sacsin_chaperone_reg"/>
</dbReference>
<dbReference type="Proteomes" id="UP000694844">
    <property type="component" value="Chromosome 3"/>
</dbReference>
<dbReference type="AlphaFoldDB" id="A0A8B8D367"/>
<gene>
    <name evidence="3" type="primary">LOC111124025</name>
</gene>
<dbReference type="RefSeq" id="XP_022322582.1">
    <property type="nucleotide sequence ID" value="XM_022466874.1"/>
</dbReference>
<dbReference type="SUPFAM" id="SSF81593">
    <property type="entry name" value="Nucleotidyltransferase substrate binding subunit/domain"/>
    <property type="match status" value="1"/>
</dbReference>
<accession>A0A8B8D367</accession>
<dbReference type="KEGG" id="cvn:111124025"/>